<dbReference type="HOGENOM" id="CLU_1466107_0_0_9"/>
<name>C0ECS0_9FIRM</name>
<dbReference type="eggNOG" id="ENOG5033AR7">
    <property type="taxonomic scope" value="Bacteria"/>
</dbReference>
<organism evidence="1 2">
    <name type="scientific">[Clostridium] methylpentosum DSM 5476</name>
    <dbReference type="NCBI Taxonomy" id="537013"/>
    <lineage>
        <taxon>Bacteria</taxon>
        <taxon>Bacillati</taxon>
        <taxon>Bacillota</taxon>
        <taxon>Clostridia</taxon>
        <taxon>Eubacteriales</taxon>
        <taxon>Oscillospiraceae</taxon>
        <taxon>Oscillospiraceae incertae sedis</taxon>
    </lineage>
</organism>
<proteinExistence type="predicted"/>
<protein>
    <submittedName>
        <fullName evidence="1">Uncharacterized protein</fullName>
    </submittedName>
</protein>
<dbReference type="EMBL" id="ACEC01000057">
    <property type="protein sequence ID" value="EEG30714.1"/>
    <property type="molecule type" value="Genomic_DNA"/>
</dbReference>
<dbReference type="Proteomes" id="UP000003340">
    <property type="component" value="Unassembled WGS sequence"/>
</dbReference>
<evidence type="ECO:0000313" key="2">
    <source>
        <dbReference type="Proteomes" id="UP000003340"/>
    </source>
</evidence>
<dbReference type="AlphaFoldDB" id="C0ECS0"/>
<evidence type="ECO:0000313" key="1">
    <source>
        <dbReference type="EMBL" id="EEG30714.1"/>
    </source>
</evidence>
<comment type="caution">
    <text evidence="1">The sequence shown here is derived from an EMBL/GenBank/DDBJ whole genome shotgun (WGS) entry which is preliminary data.</text>
</comment>
<accession>C0ECS0</accession>
<dbReference type="STRING" id="537013.CLOSTMETH_01641"/>
<sequence>MRMCPNQISVGAVMDIILFGNQKEIGLQKFLIEHLIKRYDLTAINGSSLLSSGRSSDILLLETDSLRCVNSRSCLIILKNKANLGALRNIQGNVNVLVNSGNQRQVEAVARLGLPAITCGMSHKDTLTFSSIGADSSVISLQRPIDLGGGNIREPLELPIRHSAPFEHFPLFCLAAVRILMDDTDNLKLEL</sequence>
<reference evidence="1 2" key="1">
    <citation type="submission" date="2009-01" db="EMBL/GenBank/DDBJ databases">
        <authorList>
            <person name="Fulton L."/>
            <person name="Clifton S."/>
            <person name="Fulton B."/>
            <person name="Xu J."/>
            <person name="Minx P."/>
            <person name="Pepin K.H."/>
            <person name="Johnson M."/>
            <person name="Bhonagiri V."/>
            <person name="Nash W.E."/>
            <person name="Mardis E.R."/>
            <person name="Wilson R.K."/>
        </authorList>
    </citation>
    <scope>NUCLEOTIDE SEQUENCE [LARGE SCALE GENOMIC DNA]</scope>
    <source>
        <strain evidence="1 2">DSM 5476</strain>
    </source>
</reference>
<gene>
    <name evidence="1" type="ORF">CLOSTMETH_01641</name>
</gene>
<keyword evidence="2" id="KW-1185">Reference proteome</keyword>
<reference evidence="1 2" key="2">
    <citation type="submission" date="2009-02" db="EMBL/GenBank/DDBJ databases">
        <title>Draft genome sequence of Clostridium methylpentosum (DSM 5476).</title>
        <authorList>
            <person name="Sudarsanam P."/>
            <person name="Ley R."/>
            <person name="Guruge J."/>
            <person name="Turnbaugh P.J."/>
            <person name="Mahowald M."/>
            <person name="Liep D."/>
            <person name="Gordon J."/>
        </authorList>
    </citation>
    <scope>NUCLEOTIDE SEQUENCE [LARGE SCALE GENOMIC DNA]</scope>
    <source>
        <strain evidence="1 2">DSM 5476</strain>
    </source>
</reference>